<evidence type="ECO:0000313" key="2">
    <source>
        <dbReference type="EMBL" id="PKI58947.1"/>
    </source>
</evidence>
<proteinExistence type="predicted"/>
<dbReference type="EMBL" id="PGOL01001335">
    <property type="protein sequence ID" value="PKI58947.1"/>
    <property type="molecule type" value="Genomic_DNA"/>
</dbReference>
<feature type="region of interest" description="Disordered" evidence="1">
    <location>
        <begin position="1"/>
        <end position="63"/>
    </location>
</feature>
<dbReference type="Proteomes" id="UP000233551">
    <property type="component" value="Unassembled WGS sequence"/>
</dbReference>
<evidence type="ECO:0000256" key="1">
    <source>
        <dbReference type="SAM" id="MobiDB-lite"/>
    </source>
</evidence>
<feature type="compositionally biased region" description="Basic residues" evidence="1">
    <location>
        <begin position="9"/>
        <end position="18"/>
    </location>
</feature>
<name>A0A2I0JRK5_PUNGR</name>
<comment type="caution">
    <text evidence="2">The sequence shown here is derived from an EMBL/GenBank/DDBJ whole genome shotgun (WGS) entry which is preliminary data.</text>
</comment>
<keyword evidence="3" id="KW-1185">Reference proteome</keyword>
<evidence type="ECO:0000313" key="3">
    <source>
        <dbReference type="Proteomes" id="UP000233551"/>
    </source>
</evidence>
<accession>A0A2I0JRK5</accession>
<protein>
    <submittedName>
        <fullName evidence="2">Uncharacterized protein</fullName>
    </submittedName>
</protein>
<feature type="non-terminal residue" evidence="2">
    <location>
        <position position="1"/>
    </location>
</feature>
<reference evidence="2 3" key="1">
    <citation type="submission" date="2017-11" db="EMBL/GenBank/DDBJ databases">
        <title>De-novo sequencing of pomegranate (Punica granatum L.) genome.</title>
        <authorList>
            <person name="Akparov Z."/>
            <person name="Amiraslanov A."/>
            <person name="Hajiyeva S."/>
            <person name="Abbasov M."/>
            <person name="Kaur K."/>
            <person name="Hamwieh A."/>
            <person name="Solovyev V."/>
            <person name="Salamov A."/>
            <person name="Braich B."/>
            <person name="Kosarev P."/>
            <person name="Mahmoud A."/>
            <person name="Hajiyev E."/>
            <person name="Babayeva S."/>
            <person name="Izzatullayeva V."/>
            <person name="Mammadov A."/>
            <person name="Mammadov A."/>
            <person name="Sharifova S."/>
            <person name="Ojaghi J."/>
            <person name="Eynullazada K."/>
            <person name="Bayramov B."/>
            <person name="Abdulazimova A."/>
            <person name="Shahmuradov I."/>
        </authorList>
    </citation>
    <scope>NUCLEOTIDE SEQUENCE [LARGE SCALE GENOMIC DNA]</scope>
    <source>
        <strain evidence="3">cv. AG2017</strain>
        <tissue evidence="2">Leaf</tissue>
    </source>
</reference>
<dbReference type="AlphaFoldDB" id="A0A2I0JRK5"/>
<organism evidence="2 3">
    <name type="scientific">Punica granatum</name>
    <name type="common">Pomegranate</name>
    <dbReference type="NCBI Taxonomy" id="22663"/>
    <lineage>
        <taxon>Eukaryota</taxon>
        <taxon>Viridiplantae</taxon>
        <taxon>Streptophyta</taxon>
        <taxon>Embryophyta</taxon>
        <taxon>Tracheophyta</taxon>
        <taxon>Spermatophyta</taxon>
        <taxon>Magnoliopsida</taxon>
        <taxon>eudicotyledons</taxon>
        <taxon>Gunneridae</taxon>
        <taxon>Pentapetalae</taxon>
        <taxon>rosids</taxon>
        <taxon>malvids</taxon>
        <taxon>Myrtales</taxon>
        <taxon>Lythraceae</taxon>
        <taxon>Punica</taxon>
    </lineage>
</organism>
<sequence>VGAANRLPRPLHRGRRYSQRIPVTSVERSGSLIGGFNPESIEDSESEVPGRFGVGAANRRPRPLHQGRRCPPWVWLPIGDPDLSTEVASVLRGYRRPRSIRGWGRQSATLTPPLRSPASSVGIGDVGGEAWVSDWRL</sequence>
<gene>
    <name evidence="2" type="ORF">CRG98_020693</name>
</gene>